<dbReference type="Proteomes" id="UP000604381">
    <property type="component" value="Unassembled WGS sequence"/>
</dbReference>
<evidence type="ECO:0000313" key="10">
    <source>
        <dbReference type="EMBL" id="MBF2735686.1"/>
    </source>
</evidence>
<evidence type="ECO:0000256" key="6">
    <source>
        <dbReference type="ARBA" id="ARBA00023239"/>
    </source>
</evidence>
<name>A0A930Y397_9GAMM</name>
<keyword evidence="5 8" id="KW-0057">Aromatic amino acid biosynthesis</keyword>
<comment type="similarity">
    <text evidence="8 9">Belongs to the TrpA family.</text>
</comment>
<evidence type="ECO:0000256" key="9">
    <source>
        <dbReference type="RuleBase" id="RU003662"/>
    </source>
</evidence>
<dbReference type="InterPro" id="IPR013785">
    <property type="entry name" value="Aldolase_TIM"/>
</dbReference>
<feature type="active site" description="Proton acceptor" evidence="8">
    <location>
        <position position="46"/>
    </location>
</feature>
<dbReference type="GO" id="GO:0004834">
    <property type="term" value="F:tryptophan synthase activity"/>
    <property type="evidence" value="ECO:0007669"/>
    <property type="project" value="UniProtKB-UniRule"/>
</dbReference>
<dbReference type="Gene3D" id="3.20.20.70">
    <property type="entry name" value="Aldolase class I"/>
    <property type="match status" value="1"/>
</dbReference>
<dbReference type="HAMAP" id="MF_00131">
    <property type="entry name" value="Trp_synth_alpha"/>
    <property type="match status" value="1"/>
</dbReference>
<dbReference type="AlphaFoldDB" id="A0A930Y397"/>
<comment type="catalytic activity">
    <reaction evidence="7 8">
        <text>(1S,2R)-1-C-(indol-3-yl)glycerol 3-phosphate + L-serine = D-glyceraldehyde 3-phosphate + L-tryptophan + H2O</text>
        <dbReference type="Rhea" id="RHEA:10532"/>
        <dbReference type="ChEBI" id="CHEBI:15377"/>
        <dbReference type="ChEBI" id="CHEBI:33384"/>
        <dbReference type="ChEBI" id="CHEBI:57912"/>
        <dbReference type="ChEBI" id="CHEBI:58866"/>
        <dbReference type="ChEBI" id="CHEBI:59776"/>
        <dbReference type="EC" id="4.2.1.20"/>
    </reaction>
</comment>
<comment type="function">
    <text evidence="8">The alpha subunit is responsible for the aldol cleavage of indoleglycerol phosphate to indole and glyceraldehyde 3-phosphate.</text>
</comment>
<dbReference type="EC" id="4.2.1.20" evidence="8"/>
<keyword evidence="11" id="KW-1185">Reference proteome</keyword>
<evidence type="ECO:0000313" key="11">
    <source>
        <dbReference type="Proteomes" id="UP000604381"/>
    </source>
</evidence>
<comment type="caution">
    <text evidence="10">The sequence shown here is derived from an EMBL/GenBank/DDBJ whole genome shotgun (WGS) entry which is preliminary data.</text>
</comment>
<evidence type="ECO:0000256" key="1">
    <source>
        <dbReference type="ARBA" id="ARBA00004733"/>
    </source>
</evidence>
<evidence type="ECO:0000256" key="4">
    <source>
        <dbReference type="ARBA" id="ARBA00022822"/>
    </source>
</evidence>
<dbReference type="PANTHER" id="PTHR43406">
    <property type="entry name" value="TRYPTOPHAN SYNTHASE, ALPHA CHAIN"/>
    <property type="match status" value="1"/>
</dbReference>
<feature type="active site" description="Proton acceptor" evidence="8">
    <location>
        <position position="57"/>
    </location>
</feature>
<dbReference type="InterPro" id="IPR002028">
    <property type="entry name" value="Trp_synthase_suA"/>
</dbReference>
<evidence type="ECO:0000256" key="5">
    <source>
        <dbReference type="ARBA" id="ARBA00023141"/>
    </source>
</evidence>
<dbReference type="CDD" id="cd04724">
    <property type="entry name" value="Tryptophan_synthase_alpha"/>
    <property type="match status" value="1"/>
</dbReference>
<comment type="pathway">
    <text evidence="1 8">Amino-acid biosynthesis; L-tryptophan biosynthesis; L-tryptophan from chorismate: step 5/5.</text>
</comment>
<reference evidence="10" key="1">
    <citation type="submission" date="2020-10" db="EMBL/GenBank/DDBJ databases">
        <title>An improved Amphimedon queenslandica hologenome assembly reveals how three proteobacterial symbionts can extend the metabolic phenotypic of their marine sponge host.</title>
        <authorList>
            <person name="Degnan B."/>
            <person name="Degnan S."/>
            <person name="Xiang X."/>
        </authorList>
    </citation>
    <scope>NUCLEOTIDE SEQUENCE</scope>
    <source>
        <strain evidence="10">AqS2</strain>
    </source>
</reference>
<organism evidence="10 11">
    <name type="scientific">Candidatus Amphirhobacter heronislandensis</name>
    <dbReference type="NCBI Taxonomy" id="1732024"/>
    <lineage>
        <taxon>Bacteria</taxon>
        <taxon>Pseudomonadati</taxon>
        <taxon>Pseudomonadota</taxon>
        <taxon>Gammaproteobacteria</taxon>
        <taxon>Candidatus Tethybacterales</taxon>
        <taxon>Candidatus Tethybacteraceae</taxon>
        <taxon>Candidatus Amphirhobacter</taxon>
    </lineage>
</organism>
<sequence>MSRIKTAFAAADRALLIPYVTAGWPRLADTPKLLRALERGGADLIEIGIPFSDPSADGPVIQRANEQALAHGAGLRTALEAVARYRDGGGTLPTVLMGYANPFLRMGPTPLAAACGRAGVDGVLAVDWPPLRRDPLAAALRGRGVDRIVLVAPTSPAARVAELGRRGSGYAYYVSMQGVTGSRKLDARAAGRAARRVRELTGLPAAVGFGVRTPADCAQLGKSFDAVIVGTRLIEVIGQGRGGGAAAAERLVASCRRALG</sequence>
<dbReference type="Pfam" id="PF00290">
    <property type="entry name" value="Trp_syntA"/>
    <property type="match status" value="1"/>
</dbReference>
<dbReference type="GO" id="GO:0005829">
    <property type="term" value="C:cytosol"/>
    <property type="evidence" value="ECO:0007669"/>
    <property type="project" value="TreeGrafter"/>
</dbReference>
<comment type="subunit">
    <text evidence="2 8">Tetramer of two alpha and two beta chains.</text>
</comment>
<protein>
    <recommendedName>
        <fullName evidence="8">Tryptophan synthase alpha chain</fullName>
        <ecNumber evidence="8">4.2.1.20</ecNumber>
    </recommendedName>
</protein>
<dbReference type="NCBIfam" id="TIGR00262">
    <property type="entry name" value="trpA"/>
    <property type="match status" value="1"/>
</dbReference>
<evidence type="ECO:0000256" key="8">
    <source>
        <dbReference type="HAMAP-Rule" id="MF_00131"/>
    </source>
</evidence>
<dbReference type="PANTHER" id="PTHR43406:SF1">
    <property type="entry name" value="TRYPTOPHAN SYNTHASE ALPHA CHAIN, CHLOROPLASTIC"/>
    <property type="match status" value="1"/>
</dbReference>
<dbReference type="EMBL" id="JADHEI010000050">
    <property type="protein sequence ID" value="MBF2735686.1"/>
    <property type="molecule type" value="Genomic_DNA"/>
</dbReference>
<evidence type="ECO:0000256" key="2">
    <source>
        <dbReference type="ARBA" id="ARBA00011270"/>
    </source>
</evidence>
<gene>
    <name evidence="8" type="primary">trpA</name>
    <name evidence="10" type="ORF">ISN26_06395</name>
</gene>
<evidence type="ECO:0000256" key="3">
    <source>
        <dbReference type="ARBA" id="ARBA00022605"/>
    </source>
</evidence>
<proteinExistence type="inferred from homology"/>
<evidence type="ECO:0000256" key="7">
    <source>
        <dbReference type="ARBA" id="ARBA00049047"/>
    </source>
</evidence>
<keyword evidence="6 8" id="KW-0456">Lyase</keyword>
<accession>A0A930Y397</accession>
<keyword evidence="4 8" id="KW-0822">Tryptophan biosynthesis</keyword>
<keyword evidence="3 8" id="KW-0028">Amino-acid biosynthesis</keyword>
<dbReference type="SUPFAM" id="SSF51366">
    <property type="entry name" value="Ribulose-phoshate binding barrel"/>
    <property type="match status" value="1"/>
</dbReference>
<dbReference type="InterPro" id="IPR011060">
    <property type="entry name" value="RibuloseP-bd_barrel"/>
</dbReference>